<dbReference type="InterPro" id="IPR005069">
    <property type="entry name" value="Nucl-diP-sugar_transferase"/>
</dbReference>
<feature type="domain" description="Nucleotide-diphospho-sugar transferase" evidence="1">
    <location>
        <begin position="283"/>
        <end position="461"/>
    </location>
</feature>
<dbReference type="Pfam" id="PF03407">
    <property type="entry name" value="Nucleotid_trans"/>
    <property type="match status" value="1"/>
</dbReference>
<sequence>MLREEFLKEHLAPTLLPTLYISAIPLRSQEVTISKVFYPDSVNEDKQVNIVDLKERSWYYLCVEWENFNRHNETTGTDCRIYRTLDRLRSVVDFPIRISTSLVGGVQVAVPPAQVFQISDNADLDVVFPFLRQQKDYGRLCILEEPLVNGYTAMGRLISGLSMHKCYFNNLKTKDYELSISDSEASAYKRSAASPLTKRSWLLLLVCAPVFVIRKIYLGYNAMQYVQQCGSQVKYQKIVDSKQFQVMSKELNEIEPMLVLILNQHALNMTLNWLCNTKNMKNVHASVLIVTLDKVADRELAKAWPTINRLNWVVTCLQHPFNYGDGQYQLFYLFRANLARALLHLKKSFWMVQQDTFWNRNLLHLNTSNSPDQTPPDIYFDRAAEGSNAKLCAGGYYLVRPQPGAHLFFQKLSASLEHRYVPDNTYMTSLCSFLPIQCGYIPFTAITNWIWLHEPGFYFLEKDGRSCNLAAVNVAKKLVEHRNGSMSQAWSYSHWQFGLYQAIIDWCYMWEGTEWLLNAVIFPYAHYFMITL</sequence>
<keyword evidence="2" id="KW-1185">Reference proteome</keyword>
<accession>A0A915EVR2</accession>
<dbReference type="PANTHER" id="PTHR31967">
    <property type="entry name" value="GROUNDHOG (HEDGEHOG-LIKE FAMILY)-RELATED"/>
    <property type="match status" value="1"/>
</dbReference>
<dbReference type="Proteomes" id="UP000887574">
    <property type="component" value="Unplaced"/>
</dbReference>
<dbReference type="PANTHER" id="PTHR31967:SF9">
    <property type="entry name" value="NUCLEOTIDE-DIPHOSPHO-SUGAR TRANSFERASE DOMAIN-CONTAINING PROTEIN"/>
    <property type="match status" value="1"/>
</dbReference>
<evidence type="ECO:0000313" key="3">
    <source>
        <dbReference type="WBParaSite" id="jg9521"/>
    </source>
</evidence>
<proteinExistence type="predicted"/>
<evidence type="ECO:0000313" key="2">
    <source>
        <dbReference type="Proteomes" id="UP000887574"/>
    </source>
</evidence>
<protein>
    <submittedName>
        <fullName evidence="3">Nucleotide-diphospho-sugar transferase domain-containing protein</fullName>
    </submittedName>
</protein>
<name>A0A915EVR2_9BILA</name>
<reference evidence="3" key="1">
    <citation type="submission" date="2022-11" db="UniProtKB">
        <authorList>
            <consortium name="WormBaseParasite"/>
        </authorList>
    </citation>
    <scope>IDENTIFICATION</scope>
</reference>
<organism evidence="2 3">
    <name type="scientific">Ditylenchus dipsaci</name>
    <dbReference type="NCBI Taxonomy" id="166011"/>
    <lineage>
        <taxon>Eukaryota</taxon>
        <taxon>Metazoa</taxon>
        <taxon>Ecdysozoa</taxon>
        <taxon>Nematoda</taxon>
        <taxon>Chromadorea</taxon>
        <taxon>Rhabditida</taxon>
        <taxon>Tylenchina</taxon>
        <taxon>Tylenchomorpha</taxon>
        <taxon>Sphaerularioidea</taxon>
        <taxon>Anguinidae</taxon>
        <taxon>Anguininae</taxon>
        <taxon>Ditylenchus</taxon>
    </lineage>
</organism>
<dbReference type="AlphaFoldDB" id="A0A915EVR2"/>
<evidence type="ECO:0000259" key="1">
    <source>
        <dbReference type="Pfam" id="PF03407"/>
    </source>
</evidence>
<dbReference type="WBParaSite" id="jg9521">
    <property type="protein sequence ID" value="jg9521"/>
    <property type="gene ID" value="jg9521"/>
</dbReference>